<keyword evidence="2" id="KW-0808">Transferase</keyword>
<dbReference type="InterPro" id="IPR051199">
    <property type="entry name" value="LPS_LOS_Heptosyltrfase"/>
</dbReference>
<dbReference type="Pfam" id="PF01075">
    <property type="entry name" value="Glyco_transf_9"/>
    <property type="match status" value="1"/>
</dbReference>
<dbReference type="Proteomes" id="UP001214553">
    <property type="component" value="Chromosome"/>
</dbReference>
<dbReference type="EMBL" id="CP119108">
    <property type="protein sequence ID" value="WEG09497.1"/>
    <property type="molecule type" value="Genomic_DNA"/>
</dbReference>
<keyword evidence="1" id="KW-0328">Glycosyltransferase</keyword>
<reference evidence="3 4" key="1">
    <citation type="submission" date="2023-03" db="EMBL/GenBank/DDBJ databases">
        <title>Genome sequence of Microbacterium sp. KACC 23027.</title>
        <authorList>
            <person name="Kim S."/>
            <person name="Heo J."/>
            <person name="Kwon S.-W."/>
        </authorList>
    </citation>
    <scope>NUCLEOTIDE SEQUENCE [LARGE SCALE GENOMIC DNA]</scope>
    <source>
        <strain evidence="3 4">KACC 23027</strain>
    </source>
</reference>
<evidence type="ECO:0000313" key="3">
    <source>
        <dbReference type="EMBL" id="WEG09497.1"/>
    </source>
</evidence>
<protein>
    <submittedName>
        <fullName evidence="3">Glycosyltransferase family 9 protein</fullName>
    </submittedName>
</protein>
<evidence type="ECO:0000313" key="4">
    <source>
        <dbReference type="Proteomes" id="UP001214553"/>
    </source>
</evidence>
<organism evidence="3 4">
    <name type="scientific">Microbacterium horticulturae</name>
    <dbReference type="NCBI Taxonomy" id="3028316"/>
    <lineage>
        <taxon>Bacteria</taxon>
        <taxon>Bacillati</taxon>
        <taxon>Actinomycetota</taxon>
        <taxon>Actinomycetes</taxon>
        <taxon>Micrococcales</taxon>
        <taxon>Microbacteriaceae</taxon>
        <taxon>Microbacterium</taxon>
    </lineage>
</organism>
<dbReference type="Gene3D" id="3.40.50.2000">
    <property type="entry name" value="Glycogen Phosphorylase B"/>
    <property type="match status" value="2"/>
</dbReference>
<dbReference type="PANTHER" id="PTHR30160">
    <property type="entry name" value="TETRAACYLDISACCHARIDE 4'-KINASE-RELATED"/>
    <property type="match status" value="1"/>
</dbReference>
<proteinExistence type="predicted"/>
<evidence type="ECO:0000256" key="1">
    <source>
        <dbReference type="ARBA" id="ARBA00022676"/>
    </source>
</evidence>
<accession>A0ABY8C178</accession>
<dbReference type="SUPFAM" id="SSF53756">
    <property type="entry name" value="UDP-Glycosyltransferase/glycogen phosphorylase"/>
    <property type="match status" value="1"/>
</dbReference>
<keyword evidence="4" id="KW-1185">Reference proteome</keyword>
<name>A0ABY8C178_9MICO</name>
<dbReference type="RefSeq" id="WP_275278821.1">
    <property type="nucleotide sequence ID" value="NZ_CP119108.1"/>
</dbReference>
<dbReference type="InterPro" id="IPR002201">
    <property type="entry name" value="Glyco_trans_9"/>
</dbReference>
<sequence length="358" mass="37859">MAEPFDEVRTIAVLRGGGLGDLVFTLPALDALRRTYPAARIVLFGTPAHRALLADRPGPVDRVEVLPAATGVYEPPHGAVARSAADFEAAARALDIDLACQLHGGGRYSNPFLLALRPRHSVGTATPDAAPLERTLSYVYYQHEVARWLEVAGLAGAPTDISEPRLEPTAQERELGAGAWTDGDRPLVVLHPGASDPRRRWPIDRFADIARRAAADGMAVIAVGDGEDVALADAVAARAGHDRVVSAGGRLSLPELMAMLGAASVFVGNDSGPRHLAQAVGTPTVGLFWVGNVINGAPLSRGRHRVEMSWVTACPICGRDVTQVGWTAARCAHDPSLLTGITADSVYDDLRAVCHSRP</sequence>
<dbReference type="CDD" id="cd03789">
    <property type="entry name" value="GT9_LPS_heptosyltransferase"/>
    <property type="match status" value="1"/>
</dbReference>
<evidence type="ECO:0000256" key="2">
    <source>
        <dbReference type="ARBA" id="ARBA00022679"/>
    </source>
</evidence>
<dbReference type="PANTHER" id="PTHR30160:SF1">
    <property type="entry name" value="LIPOPOLYSACCHARIDE 1,2-N-ACETYLGLUCOSAMINETRANSFERASE-RELATED"/>
    <property type="match status" value="1"/>
</dbReference>
<gene>
    <name evidence="3" type="ORF">PU630_02715</name>
</gene>